<sequence>MKQLSTKTKTSSNLPHQIHRQTTFCSSPTHSSFADDSSQGDLDGGESNRRDGGQRQLLRRKRTVPTRGR</sequence>
<feature type="compositionally biased region" description="Basic residues" evidence="1">
    <location>
        <begin position="57"/>
        <end position="69"/>
    </location>
</feature>
<reference evidence="2" key="1">
    <citation type="submission" date="2020-08" db="EMBL/GenBank/DDBJ databases">
        <title>Plant Genome Project.</title>
        <authorList>
            <person name="Zhang R.-G."/>
        </authorList>
    </citation>
    <scope>NUCLEOTIDE SEQUENCE</scope>
    <source>
        <strain evidence="2">WSP0</strain>
        <tissue evidence="2">Leaf</tissue>
    </source>
</reference>
<evidence type="ECO:0000256" key="1">
    <source>
        <dbReference type="SAM" id="MobiDB-lite"/>
    </source>
</evidence>
<keyword evidence="3" id="KW-1185">Reference proteome</keyword>
<feature type="region of interest" description="Disordered" evidence="1">
    <location>
        <begin position="1"/>
        <end position="69"/>
    </location>
</feature>
<protein>
    <submittedName>
        <fullName evidence="2">Uncharacterized protein</fullName>
    </submittedName>
</protein>
<gene>
    <name evidence="2" type="ORF">RHGRI_010295</name>
</gene>
<feature type="compositionally biased region" description="Polar residues" evidence="1">
    <location>
        <begin position="1"/>
        <end position="40"/>
    </location>
</feature>
<accession>A0AAV6KHX9</accession>
<proteinExistence type="predicted"/>
<evidence type="ECO:0000313" key="2">
    <source>
        <dbReference type="EMBL" id="KAG5552143.1"/>
    </source>
</evidence>
<dbReference type="Proteomes" id="UP000823749">
    <property type="component" value="Chromosome 4"/>
</dbReference>
<dbReference type="AlphaFoldDB" id="A0AAV6KHX9"/>
<dbReference type="EMBL" id="JACTNZ010000004">
    <property type="protein sequence ID" value="KAG5552143.1"/>
    <property type="molecule type" value="Genomic_DNA"/>
</dbReference>
<organism evidence="2 3">
    <name type="scientific">Rhododendron griersonianum</name>
    <dbReference type="NCBI Taxonomy" id="479676"/>
    <lineage>
        <taxon>Eukaryota</taxon>
        <taxon>Viridiplantae</taxon>
        <taxon>Streptophyta</taxon>
        <taxon>Embryophyta</taxon>
        <taxon>Tracheophyta</taxon>
        <taxon>Spermatophyta</taxon>
        <taxon>Magnoliopsida</taxon>
        <taxon>eudicotyledons</taxon>
        <taxon>Gunneridae</taxon>
        <taxon>Pentapetalae</taxon>
        <taxon>asterids</taxon>
        <taxon>Ericales</taxon>
        <taxon>Ericaceae</taxon>
        <taxon>Ericoideae</taxon>
        <taxon>Rhodoreae</taxon>
        <taxon>Rhododendron</taxon>
    </lineage>
</organism>
<comment type="caution">
    <text evidence="2">The sequence shown here is derived from an EMBL/GenBank/DDBJ whole genome shotgun (WGS) entry which is preliminary data.</text>
</comment>
<evidence type="ECO:0000313" key="3">
    <source>
        <dbReference type="Proteomes" id="UP000823749"/>
    </source>
</evidence>
<name>A0AAV6KHX9_9ERIC</name>